<evidence type="ECO:0000313" key="1">
    <source>
        <dbReference type="EMBL" id="PKY41977.1"/>
    </source>
</evidence>
<organism evidence="1 2">
    <name type="scientific">Rhizophagus irregularis</name>
    <dbReference type="NCBI Taxonomy" id="588596"/>
    <lineage>
        <taxon>Eukaryota</taxon>
        <taxon>Fungi</taxon>
        <taxon>Fungi incertae sedis</taxon>
        <taxon>Mucoromycota</taxon>
        <taxon>Glomeromycotina</taxon>
        <taxon>Glomeromycetes</taxon>
        <taxon>Glomerales</taxon>
        <taxon>Glomeraceae</taxon>
        <taxon>Rhizophagus</taxon>
    </lineage>
</organism>
<keyword evidence="2" id="KW-1185">Reference proteome</keyword>
<comment type="caution">
    <text evidence="1">The sequence shown here is derived from an EMBL/GenBank/DDBJ whole genome shotgun (WGS) entry which is preliminary data.</text>
</comment>
<dbReference type="Proteomes" id="UP000234323">
    <property type="component" value="Unassembled WGS sequence"/>
</dbReference>
<name>A0A2I1G5Q7_9GLOM</name>
<dbReference type="AlphaFoldDB" id="A0A2I1G5Q7"/>
<sequence>MEDSRKIQIAENNRFPLLLGDESEFFLKIYQSYIIYSESLYTSFFTEKNVEVQRNILRNNFGLTDEDISSWKQRANRYKMSSESFTLFLHVAMNSAPEGFRVANSRWQAKRMKELSELDVQFEALNKRMGKLTKKIDKKVQKE</sequence>
<dbReference type="EMBL" id="LLXI01000176">
    <property type="protein sequence ID" value="PKY41977.1"/>
    <property type="molecule type" value="Genomic_DNA"/>
</dbReference>
<reference evidence="1 2" key="1">
    <citation type="submission" date="2015-10" db="EMBL/GenBank/DDBJ databases">
        <title>Genome analyses suggest a sexual origin of heterokaryosis in a supposedly ancient asexual fungus.</title>
        <authorList>
            <person name="Ropars J."/>
            <person name="Sedzielewska K."/>
            <person name="Noel J."/>
            <person name="Charron P."/>
            <person name="Farinelli L."/>
            <person name="Marton T."/>
            <person name="Kruger M."/>
            <person name="Pelin A."/>
            <person name="Brachmann A."/>
            <person name="Corradi N."/>
        </authorList>
    </citation>
    <scope>NUCLEOTIDE SEQUENCE [LARGE SCALE GENOMIC DNA]</scope>
    <source>
        <strain evidence="1 2">A4</strain>
    </source>
</reference>
<evidence type="ECO:0000313" key="2">
    <source>
        <dbReference type="Proteomes" id="UP000234323"/>
    </source>
</evidence>
<accession>A0A2I1G5Q7</accession>
<proteinExistence type="predicted"/>
<dbReference type="VEuPathDB" id="FungiDB:FUN_015972"/>
<protein>
    <submittedName>
        <fullName evidence="1">Uncharacterized protein</fullName>
    </submittedName>
</protein>
<dbReference type="VEuPathDB" id="FungiDB:RhiirA1_430170"/>
<gene>
    <name evidence="1" type="ORF">RhiirA4_503197</name>
</gene>